<protein>
    <recommendedName>
        <fullName evidence="3">Pyrrolo-quinoline quinone repeat domain-containing protein</fullName>
    </recommendedName>
</protein>
<feature type="domain" description="Pyrrolo-quinoline quinone repeat" evidence="3">
    <location>
        <begin position="199"/>
        <end position="426"/>
    </location>
</feature>
<dbReference type="InterPro" id="IPR011047">
    <property type="entry name" value="Quinoprotein_ADH-like_sf"/>
</dbReference>
<evidence type="ECO:0000313" key="4">
    <source>
        <dbReference type="EMBL" id="AGZ45527.1"/>
    </source>
</evidence>
<dbReference type="SUPFAM" id="SSF50998">
    <property type="entry name" value="Quinoprotein alcohol dehydrogenase-like"/>
    <property type="match status" value="1"/>
</dbReference>
<feature type="compositionally biased region" description="Polar residues" evidence="1">
    <location>
        <begin position="66"/>
        <end position="75"/>
    </location>
</feature>
<feature type="region of interest" description="Disordered" evidence="1">
    <location>
        <begin position="60"/>
        <end position="87"/>
    </location>
</feature>
<dbReference type="HOGENOM" id="CLU_574446_0_0_11"/>
<evidence type="ECO:0000259" key="3">
    <source>
        <dbReference type="Pfam" id="PF13360"/>
    </source>
</evidence>
<dbReference type="InterPro" id="IPR002372">
    <property type="entry name" value="PQQ_rpt_dom"/>
</dbReference>
<dbReference type="eggNOG" id="COG1520">
    <property type="taxonomic scope" value="Bacteria"/>
</dbReference>
<dbReference type="Pfam" id="PF13360">
    <property type="entry name" value="PQQ_2"/>
    <property type="match status" value="1"/>
</dbReference>
<dbReference type="RefSeq" id="WP_023561863.1">
    <property type="nucleotide sequence ID" value="NC_022657.1"/>
</dbReference>
<reference evidence="4 5" key="1">
    <citation type="journal article" date="2014" name="J. Biotechnol.">
        <title>Complete genome sequence of the actinobacterium Actinoplanes friuliensis HAG 010964, producer of the lipopeptide antibiotic friulimycin.</title>
        <authorList>
            <person name="Ruckert C."/>
            <person name="Szczepanowski R."/>
            <person name="Albersmeier A."/>
            <person name="Goesmann A."/>
            <person name="Fischer N."/>
            <person name="Steinkamper A."/>
            <person name="Puhler A."/>
            <person name="Biener R."/>
            <person name="Schwartz D."/>
            <person name="Kalinowski J."/>
        </authorList>
    </citation>
    <scope>NUCLEOTIDE SEQUENCE [LARGE SCALE GENOMIC DNA]</scope>
    <source>
        <strain evidence="4 5">DSM 7358</strain>
    </source>
</reference>
<dbReference type="STRING" id="1246995.AFR_36355"/>
<proteinExistence type="predicted"/>
<dbReference type="EMBL" id="CP006272">
    <property type="protein sequence ID" value="AGZ45527.1"/>
    <property type="molecule type" value="Genomic_DNA"/>
</dbReference>
<gene>
    <name evidence="4" type="ORF">AFR_36355</name>
</gene>
<dbReference type="Proteomes" id="UP000017746">
    <property type="component" value="Chromosome"/>
</dbReference>
<dbReference type="OrthoDB" id="3290771at2"/>
<feature type="transmembrane region" description="Helical" evidence="2">
    <location>
        <begin position="39"/>
        <end position="58"/>
    </location>
</feature>
<evidence type="ECO:0000256" key="2">
    <source>
        <dbReference type="SAM" id="Phobius"/>
    </source>
</evidence>
<dbReference type="AlphaFoldDB" id="U5W938"/>
<keyword evidence="5" id="KW-1185">Reference proteome</keyword>
<dbReference type="KEGG" id="afs:AFR_36355"/>
<name>U5W938_9ACTN</name>
<dbReference type="PATRIC" id="fig|1246995.3.peg.7357"/>
<dbReference type="Gene3D" id="2.130.10.10">
    <property type="entry name" value="YVTN repeat-like/Quinoprotein amine dehydrogenase"/>
    <property type="match status" value="1"/>
</dbReference>
<accession>U5W938</accession>
<dbReference type="InterPro" id="IPR015943">
    <property type="entry name" value="WD40/YVTN_repeat-like_dom_sf"/>
</dbReference>
<evidence type="ECO:0000256" key="1">
    <source>
        <dbReference type="SAM" id="MobiDB-lite"/>
    </source>
</evidence>
<organism evidence="4 5">
    <name type="scientific">Actinoplanes friuliensis DSM 7358</name>
    <dbReference type="NCBI Taxonomy" id="1246995"/>
    <lineage>
        <taxon>Bacteria</taxon>
        <taxon>Bacillati</taxon>
        <taxon>Actinomycetota</taxon>
        <taxon>Actinomycetes</taxon>
        <taxon>Micromonosporales</taxon>
        <taxon>Micromonosporaceae</taxon>
        <taxon>Actinoplanes</taxon>
    </lineage>
</organism>
<sequence length="468" mass="50646">MPVDLDDLYASLARQADTVPLGGADSARRRGKQRRRTRSMIAAAAAVCLVGGGVAWVARPGPEQSPPASSTTLTEIGSPRSLGVRSPDDLPEVTMIVENIAYTGWREASGEVKISALDLRTGRPVWPTRSLGRLAGFENIVVVPGTLLVKVHVEAGRPRPAMHVFDTATGRQRPYITDPTEQTLVYGRGTLINKIGGTGRLWATDAATGRILWDETTTNVPVDRTIGMTITASGDDDRPPAAQVTYFSGNRILQADKKGQLMIRDAGTGKLLETRSAGSNAPEKLILHDYRIYSVQQEQPDRVQVIDLDGGPGGVIRLPAGREVQDLQPCGEDRVCVLDRSEDAPGRLTVYQGATRQKIWQVEAPKGATEVSSRKGRLLVGGSAVFSAGGKQLFRAEEEGRQYRWLDDQHLIDVPVWQSGPVVTVTVATGRKRVLGTLDQPIGSYCSIAPERLLCNEDGELRLYDISG</sequence>
<keyword evidence="2" id="KW-0812">Transmembrane</keyword>
<keyword evidence="2" id="KW-1133">Transmembrane helix</keyword>
<keyword evidence="2" id="KW-0472">Membrane</keyword>
<evidence type="ECO:0000313" key="5">
    <source>
        <dbReference type="Proteomes" id="UP000017746"/>
    </source>
</evidence>